<dbReference type="Gene3D" id="3.40.50.1100">
    <property type="match status" value="2"/>
</dbReference>
<evidence type="ECO:0000259" key="6">
    <source>
        <dbReference type="Pfam" id="PF00291"/>
    </source>
</evidence>
<dbReference type="PANTHER" id="PTHR43780">
    <property type="entry name" value="1-AMINOCYCLOPROPANE-1-CARBOXYLATE DEAMINASE-RELATED"/>
    <property type="match status" value="1"/>
</dbReference>
<dbReference type="RefSeq" id="WP_142604436.1">
    <property type="nucleotide sequence ID" value="NZ_FXSZ01000009.1"/>
</dbReference>
<proteinExistence type="inferred from homology"/>
<evidence type="ECO:0000256" key="4">
    <source>
        <dbReference type="PIRSR" id="PIRSR006278-1"/>
    </source>
</evidence>
<dbReference type="EMBL" id="FXSZ01000009">
    <property type="protein sequence ID" value="SMO76218.1"/>
    <property type="molecule type" value="Genomic_DNA"/>
</dbReference>
<dbReference type="Proteomes" id="UP000315971">
    <property type="component" value="Unassembled WGS sequence"/>
</dbReference>
<dbReference type="InterPro" id="IPR027278">
    <property type="entry name" value="ACCD_DCysDesulf"/>
</dbReference>
<dbReference type="InterPro" id="IPR036052">
    <property type="entry name" value="TrpB-like_PALP_sf"/>
</dbReference>
<feature type="modified residue" description="N6-(pyridoxal phosphate)lysine" evidence="5">
    <location>
        <position position="41"/>
    </location>
</feature>
<gene>
    <name evidence="7" type="ORF">SAMN06265350_10931</name>
</gene>
<evidence type="ECO:0000256" key="1">
    <source>
        <dbReference type="ARBA" id="ARBA00001933"/>
    </source>
</evidence>
<dbReference type="SUPFAM" id="SSF53686">
    <property type="entry name" value="Tryptophan synthase beta subunit-like PLP-dependent enzymes"/>
    <property type="match status" value="1"/>
</dbReference>
<evidence type="ECO:0000256" key="2">
    <source>
        <dbReference type="ARBA" id="ARBA00008639"/>
    </source>
</evidence>
<keyword evidence="8" id="KW-1185">Reference proteome</keyword>
<organism evidence="7 8">
    <name type="scientific">Solitalea koreensis</name>
    <dbReference type="NCBI Taxonomy" id="543615"/>
    <lineage>
        <taxon>Bacteria</taxon>
        <taxon>Pseudomonadati</taxon>
        <taxon>Bacteroidota</taxon>
        <taxon>Sphingobacteriia</taxon>
        <taxon>Sphingobacteriales</taxon>
        <taxon>Sphingobacteriaceae</taxon>
        <taxon>Solitalea</taxon>
    </lineage>
</organism>
<dbReference type="OrthoDB" id="9801249at2"/>
<reference evidence="7 8" key="1">
    <citation type="submission" date="2017-05" db="EMBL/GenBank/DDBJ databases">
        <authorList>
            <person name="Varghese N."/>
            <person name="Submissions S."/>
        </authorList>
    </citation>
    <scope>NUCLEOTIDE SEQUENCE [LARGE SCALE GENOMIC DNA]</scope>
    <source>
        <strain evidence="7 8">DSM 21342</strain>
    </source>
</reference>
<sequence>MLYFPIHSPVEEIKHELFEKKKVHVFIKRDDLIHPFISGNKWRKLKYILADARSLDKNHIVTFGGAFSNHLLATACAGAKFGFKTTGIVRGEKHDRLNNTLFLCEQFGMDLQYVDREEYRRKEEIFEAIFGNDDQAYFIPEGGSSTLAMPGCGELVEELGETFDHIFLACGTGATMAGITQSVHTKKLKTLVEGIAVLKGADFLENDIRKLIGSDPRFKLHTNYHEGGYAKVNAEYLEWLKNFNASGLLLDHVYTGKMMRAVFDLIEHDYFKSGAKILTIHTGGLIGFLGLNQR</sequence>
<evidence type="ECO:0000313" key="7">
    <source>
        <dbReference type="EMBL" id="SMO76218.1"/>
    </source>
</evidence>
<accession>A0A521DX95</accession>
<name>A0A521DX95_9SPHI</name>
<comment type="similarity">
    <text evidence="2">Belongs to the ACC deaminase/D-cysteine desulfhydrase family.</text>
</comment>
<dbReference type="PANTHER" id="PTHR43780:SF2">
    <property type="entry name" value="1-AMINOCYCLOPROPANE-1-CARBOXYLATE DEAMINASE-RELATED"/>
    <property type="match status" value="1"/>
</dbReference>
<dbReference type="Pfam" id="PF00291">
    <property type="entry name" value="PALP"/>
    <property type="match status" value="1"/>
</dbReference>
<dbReference type="InterPro" id="IPR001926">
    <property type="entry name" value="TrpB-like_PALP"/>
</dbReference>
<feature type="active site" description="Nucleophile" evidence="4">
    <location>
        <position position="68"/>
    </location>
</feature>
<evidence type="ECO:0000256" key="3">
    <source>
        <dbReference type="ARBA" id="ARBA00022898"/>
    </source>
</evidence>
<feature type="domain" description="Tryptophan synthase beta chain-like PALP" evidence="6">
    <location>
        <begin position="16"/>
        <end position="283"/>
    </location>
</feature>
<dbReference type="AlphaFoldDB" id="A0A521DX95"/>
<evidence type="ECO:0000256" key="5">
    <source>
        <dbReference type="PIRSR" id="PIRSR006278-2"/>
    </source>
</evidence>
<keyword evidence="3 5" id="KW-0663">Pyridoxal phosphate</keyword>
<dbReference type="GO" id="GO:0019148">
    <property type="term" value="F:D-cysteine desulfhydrase activity"/>
    <property type="evidence" value="ECO:0007669"/>
    <property type="project" value="TreeGrafter"/>
</dbReference>
<comment type="cofactor">
    <cofactor evidence="1">
        <name>pyridoxal 5'-phosphate</name>
        <dbReference type="ChEBI" id="CHEBI:597326"/>
    </cofactor>
</comment>
<dbReference type="PIRSF" id="PIRSF006278">
    <property type="entry name" value="ACCD_DCysDesulf"/>
    <property type="match status" value="1"/>
</dbReference>
<protein>
    <submittedName>
        <fullName evidence="7">1-aminocyclopropane-1-carboxylate deaminase</fullName>
    </submittedName>
</protein>
<evidence type="ECO:0000313" key="8">
    <source>
        <dbReference type="Proteomes" id="UP000315971"/>
    </source>
</evidence>